<organism evidence="1 2">
    <name type="scientific">Helicostylum pulchrum</name>
    <dbReference type="NCBI Taxonomy" id="562976"/>
    <lineage>
        <taxon>Eukaryota</taxon>
        <taxon>Fungi</taxon>
        <taxon>Fungi incertae sedis</taxon>
        <taxon>Mucoromycota</taxon>
        <taxon>Mucoromycotina</taxon>
        <taxon>Mucoromycetes</taxon>
        <taxon>Mucorales</taxon>
        <taxon>Mucorineae</taxon>
        <taxon>Mucoraceae</taxon>
        <taxon>Helicostylum</taxon>
    </lineage>
</organism>
<evidence type="ECO:0000313" key="2">
    <source>
        <dbReference type="Proteomes" id="UP001476247"/>
    </source>
</evidence>
<sequence length="230" mass="26477">MIVSLRNSLLSIVIFTCIFISVSFAVPLHQLQFQRPLTTPLIKKVPSLLYLENYNILNNVDDHYNAIVTQVLDSTISEIIETASETYLTIHELQIIGRGHCRTSATDFIKILEYELEHRVKDSLLASIRPLINRNYNEKTSIIDLNTILSEELGLLLNAQQVADNVMKQVYQRVDTLASVWRSFTNKKWAETVHHERNESIALKAWLCSWLLDIEFTLKDMFDSQISALI</sequence>
<protein>
    <submittedName>
        <fullName evidence="1">Uncharacterized protein</fullName>
    </submittedName>
</protein>
<name>A0ABP9YE09_9FUNG</name>
<keyword evidence="2" id="KW-1185">Reference proteome</keyword>
<gene>
    <name evidence="1" type="ORF">HPULCUR_010702</name>
</gene>
<dbReference type="Proteomes" id="UP001476247">
    <property type="component" value="Unassembled WGS sequence"/>
</dbReference>
<reference evidence="1 2" key="1">
    <citation type="submission" date="2024-04" db="EMBL/GenBank/DDBJ databases">
        <title>genome sequences of Mucor flavus KT1a and Helicostylum pulchrum KT1b strains isolation_sourced from the surface of a dry-aged beef.</title>
        <authorList>
            <person name="Toyotome T."/>
            <person name="Hosono M."/>
            <person name="Torimaru M."/>
            <person name="Fukuda K."/>
            <person name="Mikami N."/>
        </authorList>
    </citation>
    <scope>NUCLEOTIDE SEQUENCE [LARGE SCALE GENOMIC DNA]</scope>
    <source>
        <strain evidence="1 2">KT1b</strain>
    </source>
</reference>
<dbReference type="EMBL" id="BAABUJ010000042">
    <property type="protein sequence ID" value="GAA5805188.1"/>
    <property type="molecule type" value="Genomic_DNA"/>
</dbReference>
<accession>A0ABP9YE09</accession>
<comment type="caution">
    <text evidence="1">The sequence shown here is derived from an EMBL/GenBank/DDBJ whole genome shotgun (WGS) entry which is preliminary data.</text>
</comment>
<evidence type="ECO:0000313" key="1">
    <source>
        <dbReference type="EMBL" id="GAA5805188.1"/>
    </source>
</evidence>
<proteinExistence type="predicted"/>